<sequence>MMDKKVLLVYSDEGEFKTESVWATKIGDYYRIDNIPFFAKNIAPGDIISVENDDGELYFDSLIEPSGNSVVRLIFCDKNNIEATTKALEEMGCNWEGSHLSTLIAVEIPKTVPYQQVKLFLENGFNNGLYDYQEACLGFK</sequence>
<dbReference type="InterPro" id="IPR025361">
    <property type="entry name" value="DUF4265"/>
</dbReference>
<accession>A0A5B8UVW7</accession>
<reference evidence="1 2" key="1">
    <citation type="journal article" date="2017" name="Curr. Microbiol.">
        <title>Mucilaginibacter ginsenosidivorans sp. nov., Isolated from Soil of Ginseng Field.</title>
        <authorList>
            <person name="Kim M.M."/>
            <person name="Siddiqi M.Z."/>
            <person name="Im W.T."/>
        </authorList>
    </citation>
    <scope>NUCLEOTIDE SEQUENCE [LARGE SCALE GENOMIC DNA]</scope>
    <source>
        <strain evidence="1 2">Gsoil 3017</strain>
    </source>
</reference>
<dbReference type="Proteomes" id="UP000321479">
    <property type="component" value="Chromosome"/>
</dbReference>
<dbReference type="OrthoDB" id="1030945at2"/>
<evidence type="ECO:0000313" key="2">
    <source>
        <dbReference type="Proteomes" id="UP000321479"/>
    </source>
</evidence>
<protein>
    <submittedName>
        <fullName evidence="1">DUF4265 domain-containing protein</fullName>
    </submittedName>
</protein>
<proteinExistence type="predicted"/>
<dbReference type="KEGG" id="mgin:FRZ54_10755"/>
<name>A0A5B8UVW7_9SPHI</name>
<dbReference type="AlphaFoldDB" id="A0A5B8UVW7"/>
<evidence type="ECO:0000313" key="1">
    <source>
        <dbReference type="EMBL" id="QEC63038.1"/>
    </source>
</evidence>
<dbReference type="Pfam" id="PF14085">
    <property type="entry name" value="DUF4265"/>
    <property type="match status" value="1"/>
</dbReference>
<keyword evidence="2" id="KW-1185">Reference proteome</keyword>
<dbReference type="EMBL" id="CP042436">
    <property type="protein sequence ID" value="QEC63038.1"/>
    <property type="molecule type" value="Genomic_DNA"/>
</dbReference>
<dbReference type="RefSeq" id="WP_147031614.1">
    <property type="nucleotide sequence ID" value="NZ_CP042436.1"/>
</dbReference>
<gene>
    <name evidence="1" type="ORF">FRZ54_10755</name>
</gene>
<organism evidence="1 2">
    <name type="scientific">Mucilaginibacter ginsenosidivorans</name>
    <dbReference type="NCBI Taxonomy" id="398053"/>
    <lineage>
        <taxon>Bacteria</taxon>
        <taxon>Pseudomonadati</taxon>
        <taxon>Bacteroidota</taxon>
        <taxon>Sphingobacteriia</taxon>
        <taxon>Sphingobacteriales</taxon>
        <taxon>Sphingobacteriaceae</taxon>
        <taxon>Mucilaginibacter</taxon>
    </lineage>
</organism>